<dbReference type="GO" id="GO:0016758">
    <property type="term" value="F:hexosyltransferase activity"/>
    <property type="evidence" value="ECO:0007669"/>
    <property type="project" value="UniProtKB-ARBA"/>
</dbReference>
<dbReference type="Proteomes" id="UP001163105">
    <property type="component" value="Unassembled WGS sequence"/>
</dbReference>
<evidence type="ECO:0000313" key="4">
    <source>
        <dbReference type="Proteomes" id="UP001163105"/>
    </source>
</evidence>
<dbReference type="Pfam" id="PF06722">
    <property type="entry name" value="EryCIII-like_C"/>
    <property type="match status" value="1"/>
</dbReference>
<dbReference type="SUPFAM" id="SSF53756">
    <property type="entry name" value="UDP-Glycosyltransferase/glycogen phosphorylase"/>
    <property type="match status" value="1"/>
</dbReference>
<dbReference type="PANTHER" id="PTHR48050">
    <property type="entry name" value="STEROL 3-BETA-GLUCOSYLTRANSFERASE"/>
    <property type="match status" value="1"/>
</dbReference>
<reference evidence="3" key="1">
    <citation type="submission" date="2023-01" db="EMBL/GenBank/DDBJ databases">
        <title>The growth and conidiation of Purpureocillium lavendulum are regulated by nitrogen source and histone H3K14 acetylation.</title>
        <authorList>
            <person name="Tang P."/>
            <person name="Han J."/>
            <person name="Zhang C."/>
            <person name="Tang P."/>
            <person name="Qi F."/>
            <person name="Zhang K."/>
            <person name="Liang L."/>
        </authorList>
    </citation>
    <scope>NUCLEOTIDE SEQUENCE</scope>
    <source>
        <strain evidence="3">YMF1.00683</strain>
    </source>
</reference>
<evidence type="ECO:0000259" key="2">
    <source>
        <dbReference type="Pfam" id="PF06722"/>
    </source>
</evidence>
<sequence length="521" mass="56756">MSIAFGSGAVVGALVTAAIANRKSEASPSPASPPPLVTGKKNTVLFLTDCANGLSNVHVATTFALLQHHSSIEIHYASFAKLESELARISARAKVKNPAAKTVQWHELRGPGFVDAAMRVWGSATGLMTPPGVAGIDKLLRDFELIASPWTADEHWDLYCQMERLIAEIDPAVVVLDPMFRPAMDVSRNLNRTRVVVSPNALTDVLVGLQPRGAAFWKYPALGSGLPFPLPWKLVLKNAYLQLRLIFSVGFSSSLAAKRNFLSNRGVQDPMTLLDVQFADVPWISMAFPEAGLPLDFVPSHVMPVGPIVLDIASAEEQSPELATWLKRAPTVLVNLGSAVEYDEHMAREMAKALGTVLDSTDTQVLWKLKKASKHGNDVLKPLEEHIKRERIRIVDWIDVDPVSLLHTGDISLSVHHGGANCYHEAILTGVPQVILPLWVDLYNFAQTAEYLGVGIWPGKETAPRWHAETLSDGFMRALTGKSSFAMREKASQLREAARQYGGQLAAAEKIASMAAKGHNN</sequence>
<keyword evidence="1" id="KW-0808">Transferase</keyword>
<dbReference type="GO" id="GO:0008194">
    <property type="term" value="F:UDP-glycosyltransferase activity"/>
    <property type="evidence" value="ECO:0007669"/>
    <property type="project" value="InterPro"/>
</dbReference>
<gene>
    <name evidence="3" type="ORF">O9K51_07656</name>
</gene>
<keyword evidence="4" id="KW-1185">Reference proteome</keyword>
<evidence type="ECO:0000313" key="3">
    <source>
        <dbReference type="EMBL" id="KAJ6439765.1"/>
    </source>
</evidence>
<dbReference type="CDD" id="cd03784">
    <property type="entry name" value="GT1_Gtf-like"/>
    <property type="match status" value="1"/>
</dbReference>
<name>A0AB34FKP4_9HYPO</name>
<proteinExistence type="predicted"/>
<accession>A0AB34FKP4</accession>
<dbReference type="InterPro" id="IPR010610">
    <property type="entry name" value="EryCIII-like_C"/>
</dbReference>
<dbReference type="InterPro" id="IPR050426">
    <property type="entry name" value="Glycosyltransferase_28"/>
</dbReference>
<evidence type="ECO:0000256" key="1">
    <source>
        <dbReference type="ARBA" id="ARBA00022679"/>
    </source>
</evidence>
<dbReference type="AlphaFoldDB" id="A0AB34FKP4"/>
<organism evidence="3 4">
    <name type="scientific">Purpureocillium lavendulum</name>
    <dbReference type="NCBI Taxonomy" id="1247861"/>
    <lineage>
        <taxon>Eukaryota</taxon>
        <taxon>Fungi</taxon>
        <taxon>Dikarya</taxon>
        <taxon>Ascomycota</taxon>
        <taxon>Pezizomycotina</taxon>
        <taxon>Sordariomycetes</taxon>
        <taxon>Hypocreomycetidae</taxon>
        <taxon>Hypocreales</taxon>
        <taxon>Ophiocordycipitaceae</taxon>
        <taxon>Purpureocillium</taxon>
    </lineage>
</organism>
<feature type="domain" description="Erythromycin biosynthesis protein CIII-like C-terminal" evidence="2">
    <location>
        <begin position="390"/>
        <end position="496"/>
    </location>
</feature>
<dbReference type="Gene3D" id="3.40.50.2000">
    <property type="entry name" value="Glycogen Phosphorylase B"/>
    <property type="match status" value="1"/>
</dbReference>
<comment type="caution">
    <text evidence="3">The sequence shown here is derived from an EMBL/GenBank/DDBJ whole genome shotgun (WGS) entry which is preliminary data.</text>
</comment>
<dbReference type="PANTHER" id="PTHR48050:SF13">
    <property type="entry name" value="STEROL 3-BETA-GLUCOSYLTRANSFERASE UGT80A2"/>
    <property type="match status" value="1"/>
</dbReference>
<protein>
    <submittedName>
        <fullName evidence="3">Glycosyltransferase family 1</fullName>
    </submittedName>
</protein>
<dbReference type="EMBL" id="JAQHRD010000006">
    <property type="protein sequence ID" value="KAJ6439765.1"/>
    <property type="molecule type" value="Genomic_DNA"/>
</dbReference>
<dbReference type="InterPro" id="IPR002213">
    <property type="entry name" value="UDP_glucos_trans"/>
</dbReference>